<reference evidence="1 2" key="1">
    <citation type="journal article" date="2014" name="Am. J. Bot.">
        <title>Genome assembly and annotation for red clover (Trifolium pratense; Fabaceae).</title>
        <authorList>
            <person name="Istvanek J."/>
            <person name="Jaros M."/>
            <person name="Krenek A."/>
            <person name="Repkova J."/>
        </authorList>
    </citation>
    <scope>NUCLEOTIDE SEQUENCE [LARGE SCALE GENOMIC DNA]</scope>
    <source>
        <strain evidence="2">cv. Tatra</strain>
        <tissue evidence="1">Young leaves</tissue>
    </source>
</reference>
<proteinExistence type="predicted"/>
<gene>
    <name evidence="1" type="ORF">L195_g064399</name>
</gene>
<evidence type="ECO:0000313" key="1">
    <source>
        <dbReference type="EMBL" id="PNX69368.1"/>
    </source>
</evidence>
<dbReference type="AlphaFoldDB" id="A0A2K3KSW4"/>
<evidence type="ECO:0000313" key="2">
    <source>
        <dbReference type="Proteomes" id="UP000236291"/>
    </source>
</evidence>
<protein>
    <submittedName>
        <fullName evidence="1">Uncharacterized protein</fullName>
    </submittedName>
</protein>
<sequence>MAGDSGITSLGASGIIIILGL</sequence>
<name>A0A2K3KSW4_TRIPR</name>
<comment type="caution">
    <text evidence="1">The sequence shown here is derived from an EMBL/GenBank/DDBJ whole genome shotgun (WGS) entry which is preliminary data.</text>
</comment>
<organism evidence="1 2">
    <name type="scientific">Trifolium pratense</name>
    <name type="common">Red clover</name>
    <dbReference type="NCBI Taxonomy" id="57577"/>
    <lineage>
        <taxon>Eukaryota</taxon>
        <taxon>Viridiplantae</taxon>
        <taxon>Streptophyta</taxon>
        <taxon>Embryophyta</taxon>
        <taxon>Tracheophyta</taxon>
        <taxon>Spermatophyta</taxon>
        <taxon>Magnoliopsida</taxon>
        <taxon>eudicotyledons</taxon>
        <taxon>Gunneridae</taxon>
        <taxon>Pentapetalae</taxon>
        <taxon>rosids</taxon>
        <taxon>fabids</taxon>
        <taxon>Fabales</taxon>
        <taxon>Fabaceae</taxon>
        <taxon>Papilionoideae</taxon>
        <taxon>50 kb inversion clade</taxon>
        <taxon>NPAAA clade</taxon>
        <taxon>Hologalegina</taxon>
        <taxon>IRL clade</taxon>
        <taxon>Trifolieae</taxon>
        <taxon>Trifolium</taxon>
    </lineage>
</organism>
<dbReference type="Proteomes" id="UP000236291">
    <property type="component" value="Unassembled WGS sequence"/>
</dbReference>
<reference evidence="1 2" key="2">
    <citation type="journal article" date="2017" name="Front. Plant Sci.">
        <title>Gene Classification and Mining of Molecular Markers Useful in Red Clover (Trifolium pratense) Breeding.</title>
        <authorList>
            <person name="Istvanek J."/>
            <person name="Dluhosova J."/>
            <person name="Dluhos P."/>
            <person name="Patkova L."/>
            <person name="Nedelnik J."/>
            <person name="Repkova J."/>
        </authorList>
    </citation>
    <scope>NUCLEOTIDE SEQUENCE [LARGE SCALE GENOMIC DNA]</scope>
    <source>
        <strain evidence="2">cv. Tatra</strain>
        <tissue evidence="1">Young leaves</tissue>
    </source>
</reference>
<accession>A0A2K3KSW4</accession>
<dbReference type="EMBL" id="ASHM01247641">
    <property type="protein sequence ID" value="PNX69368.1"/>
    <property type="molecule type" value="Genomic_DNA"/>
</dbReference>
<feature type="non-terminal residue" evidence="1">
    <location>
        <position position="21"/>
    </location>
</feature>